<keyword evidence="1" id="KW-0732">Signal</keyword>
<keyword evidence="3" id="KW-1185">Reference proteome</keyword>
<feature type="signal peptide" evidence="1">
    <location>
        <begin position="1"/>
        <end position="26"/>
    </location>
</feature>
<evidence type="ECO:0000313" key="2">
    <source>
        <dbReference type="EMBL" id="MEI5996440.1"/>
    </source>
</evidence>
<sequence length="200" mass="21756">MTYASAHWSKGIVALWALLPVLSAVGANPNSATTRADLRGTAGEICVPKGKYPTGGGGETLFANDRCFSQPVTNPYPWEKKSLRARKADPFNGARIVQYDYHDALYHCSKRDMRLPTIAELSALFAYANRRNGAANGPAYAIVASSNDSRFPGGLHGWGGGSKYWSHTFAGNGRHRVIDMGTGRVSIDHDVNRRYVSCVH</sequence>
<proteinExistence type="predicted"/>
<dbReference type="EMBL" id="JACFYJ010000004">
    <property type="protein sequence ID" value="MEI5996440.1"/>
    <property type="molecule type" value="Genomic_DNA"/>
</dbReference>
<organism evidence="2 3">
    <name type="scientific">Paraburkholderia bengalensis</name>
    <dbReference type="NCBI Taxonomy" id="2747562"/>
    <lineage>
        <taxon>Bacteria</taxon>
        <taxon>Pseudomonadati</taxon>
        <taxon>Pseudomonadota</taxon>
        <taxon>Betaproteobacteria</taxon>
        <taxon>Burkholderiales</taxon>
        <taxon>Burkholderiaceae</taxon>
        <taxon>Paraburkholderia</taxon>
    </lineage>
</organism>
<evidence type="ECO:0000256" key="1">
    <source>
        <dbReference type="SAM" id="SignalP"/>
    </source>
</evidence>
<feature type="chain" id="PRO_5046002230" evidence="1">
    <location>
        <begin position="27"/>
        <end position="200"/>
    </location>
</feature>
<accession>A0ABU8ILG6</accession>
<name>A0ABU8ILG6_9BURK</name>
<gene>
    <name evidence="2" type="ORF">H3V53_04225</name>
</gene>
<evidence type="ECO:0000313" key="3">
    <source>
        <dbReference type="Proteomes" id="UP001386437"/>
    </source>
</evidence>
<comment type="caution">
    <text evidence="2">The sequence shown here is derived from an EMBL/GenBank/DDBJ whole genome shotgun (WGS) entry which is preliminary data.</text>
</comment>
<protein>
    <submittedName>
        <fullName evidence="2">Uncharacterized protein</fullName>
    </submittedName>
</protein>
<dbReference type="Proteomes" id="UP001386437">
    <property type="component" value="Unassembled WGS sequence"/>
</dbReference>
<dbReference type="RefSeq" id="WP_336596868.1">
    <property type="nucleotide sequence ID" value="NZ_JACFYJ010000004.1"/>
</dbReference>
<reference evidence="2 3" key="1">
    <citation type="journal article" date="2022" name="Arch. Microbiol.">
        <title>Paraburkholderia bengalensis sp. nov. isolated from roots of Oryza sativa, IR64.</title>
        <authorList>
            <person name="Nag P."/>
            <person name="Mondal N."/>
            <person name="Sarkar J."/>
            <person name="Das S."/>
        </authorList>
    </citation>
    <scope>NUCLEOTIDE SEQUENCE [LARGE SCALE GENOMIC DNA]</scope>
    <source>
        <strain evidence="2 3">IR64_4_BI</strain>
    </source>
</reference>